<dbReference type="eggNOG" id="COG0668">
    <property type="taxonomic scope" value="Bacteria"/>
</dbReference>
<evidence type="ECO:0000256" key="7">
    <source>
        <dbReference type="SAM" id="Phobius"/>
    </source>
</evidence>
<comment type="subcellular location">
    <subcellularLocation>
        <location evidence="1">Cell membrane</location>
        <topology evidence="1">Multi-pass membrane protein</topology>
    </subcellularLocation>
</comment>
<keyword evidence="3" id="KW-1003">Cell membrane</keyword>
<feature type="domain" description="Mechanosensitive ion channel MscS" evidence="9">
    <location>
        <begin position="217"/>
        <end position="284"/>
    </location>
</feature>
<dbReference type="AlphaFoldDB" id="Q6AIY9"/>
<keyword evidence="8" id="KW-0732">Signal</keyword>
<keyword evidence="5 7" id="KW-1133">Transmembrane helix</keyword>
<sequence length="402" mass="43912">MVRYKRCSLFCTALFLFLPQLSWAAEGEGLIASYDRQMLTLFKPVLDLFAGNGWLQGATVILLTFVLASSVTGLVFSLIKKVLARSQDSFYEQISSLIRPPVYYSLLMSGILAGLNFMPHGDRFLELSGRSLRTLGLIVWIYFIVRLVPILLKRMVYVAGNHSLVQGRTLTLFDNGAKVVVFGGAAYCFFVIWHIDLTAWIASAGIAGIAIGFAAKDTLSNLFSGVFILADTPYRVGDYIVLDGGGRGKVLQIGLRSTRILTRDDVEVIIPNAVIGNSAVTNQSGGPSGKLRVKVKIGVAYGCDIDQVKQVLLDIATAEPGVPADPAPRVRFRAFGASSLDLELLCWVDDPELRGRVLDSLNTDVYKTFNALGIEIPYAKQDVYIKSWPLGLQPPLEGAPEK</sequence>
<dbReference type="SUPFAM" id="SSF82689">
    <property type="entry name" value="Mechanosensitive channel protein MscS (YggB), C-terminal domain"/>
    <property type="match status" value="1"/>
</dbReference>
<evidence type="ECO:0000256" key="8">
    <source>
        <dbReference type="SAM" id="SignalP"/>
    </source>
</evidence>
<feature type="domain" description="Mechanosensitive ion channel MscS C-terminal" evidence="10">
    <location>
        <begin position="293"/>
        <end position="376"/>
    </location>
</feature>
<evidence type="ECO:0000256" key="3">
    <source>
        <dbReference type="ARBA" id="ARBA00022475"/>
    </source>
</evidence>
<proteinExistence type="inferred from homology"/>
<feature type="transmembrane region" description="Helical" evidence="7">
    <location>
        <begin position="131"/>
        <end position="152"/>
    </location>
</feature>
<feature type="chain" id="PRO_5004270590" evidence="8">
    <location>
        <begin position="25"/>
        <end position="402"/>
    </location>
</feature>
<evidence type="ECO:0000313" key="12">
    <source>
        <dbReference type="Proteomes" id="UP000000602"/>
    </source>
</evidence>
<dbReference type="InterPro" id="IPR006685">
    <property type="entry name" value="MscS_channel_2nd"/>
</dbReference>
<dbReference type="InterPro" id="IPR011066">
    <property type="entry name" value="MscS_channel_C_sf"/>
</dbReference>
<dbReference type="HOGENOM" id="CLU_037945_0_1_7"/>
<dbReference type="OrthoDB" id="9775207at2"/>
<dbReference type="InterPro" id="IPR010920">
    <property type="entry name" value="LSM_dom_sf"/>
</dbReference>
<accession>Q6AIY9</accession>
<evidence type="ECO:0000256" key="1">
    <source>
        <dbReference type="ARBA" id="ARBA00004651"/>
    </source>
</evidence>
<dbReference type="SUPFAM" id="SSF50182">
    <property type="entry name" value="Sm-like ribonucleoproteins"/>
    <property type="match status" value="1"/>
</dbReference>
<dbReference type="GO" id="GO:0008381">
    <property type="term" value="F:mechanosensitive monoatomic ion channel activity"/>
    <property type="evidence" value="ECO:0007669"/>
    <property type="project" value="InterPro"/>
</dbReference>
<evidence type="ECO:0000313" key="11">
    <source>
        <dbReference type="EMBL" id="CAG37691.1"/>
    </source>
</evidence>
<dbReference type="Proteomes" id="UP000000602">
    <property type="component" value="Chromosome"/>
</dbReference>
<dbReference type="InterPro" id="IPR011014">
    <property type="entry name" value="MscS_channel_TM-2"/>
</dbReference>
<dbReference type="Gene3D" id="3.30.70.100">
    <property type="match status" value="1"/>
</dbReference>
<gene>
    <name evidence="11" type="ordered locus">DP2962</name>
</gene>
<feature type="transmembrane region" description="Helical" evidence="7">
    <location>
        <begin position="100"/>
        <end position="119"/>
    </location>
</feature>
<reference evidence="12" key="1">
    <citation type="journal article" date="2004" name="Environ. Microbiol.">
        <title>The genome of Desulfotalea psychrophila, a sulfate-reducing bacterium from permanently cold Arctic sediments.</title>
        <authorList>
            <person name="Rabus R."/>
            <person name="Ruepp A."/>
            <person name="Frickey T."/>
            <person name="Rattei T."/>
            <person name="Fartmann B."/>
            <person name="Stark M."/>
            <person name="Bauer M."/>
            <person name="Zibat A."/>
            <person name="Lombardot T."/>
            <person name="Becker I."/>
            <person name="Amann J."/>
            <person name="Gellner K."/>
            <person name="Teeling H."/>
            <person name="Leuschner W.D."/>
            <person name="Gloeckner F.-O."/>
            <person name="Lupas A.N."/>
            <person name="Amann R."/>
            <person name="Klenk H.-P."/>
        </authorList>
    </citation>
    <scope>NUCLEOTIDE SEQUENCE [LARGE SCALE GENOMIC DNA]</scope>
    <source>
        <strain evidence="12">DSM 12343 / LSv54</strain>
    </source>
</reference>
<dbReference type="InterPro" id="IPR023408">
    <property type="entry name" value="MscS_beta-dom_sf"/>
</dbReference>
<dbReference type="Gene3D" id="2.30.30.60">
    <property type="match status" value="1"/>
</dbReference>
<dbReference type="Pfam" id="PF00924">
    <property type="entry name" value="MS_channel_2nd"/>
    <property type="match status" value="1"/>
</dbReference>
<feature type="signal peptide" evidence="8">
    <location>
        <begin position="1"/>
        <end position="24"/>
    </location>
</feature>
<evidence type="ECO:0000256" key="6">
    <source>
        <dbReference type="ARBA" id="ARBA00023136"/>
    </source>
</evidence>
<keyword evidence="4 7" id="KW-0812">Transmembrane</keyword>
<name>Q6AIY9_DESPS</name>
<evidence type="ECO:0000256" key="4">
    <source>
        <dbReference type="ARBA" id="ARBA00022692"/>
    </source>
</evidence>
<dbReference type="GO" id="GO:0005886">
    <property type="term" value="C:plasma membrane"/>
    <property type="evidence" value="ECO:0007669"/>
    <property type="project" value="UniProtKB-SubCell"/>
</dbReference>
<dbReference type="KEGG" id="dps:DP2962"/>
<dbReference type="InterPro" id="IPR045275">
    <property type="entry name" value="MscS_archaea/bacteria_type"/>
</dbReference>
<comment type="similarity">
    <text evidence="2">Belongs to the MscS (TC 1.A.23) family.</text>
</comment>
<dbReference type="SUPFAM" id="SSF82861">
    <property type="entry name" value="Mechanosensitive channel protein MscS (YggB), transmembrane region"/>
    <property type="match status" value="1"/>
</dbReference>
<dbReference type="PANTHER" id="PTHR30221">
    <property type="entry name" value="SMALL-CONDUCTANCE MECHANOSENSITIVE CHANNEL"/>
    <property type="match status" value="1"/>
</dbReference>
<protein>
    <submittedName>
        <fullName evidence="11">Hypothetical membrane protein</fullName>
    </submittedName>
</protein>
<dbReference type="STRING" id="177439.DP2962"/>
<keyword evidence="6 7" id="KW-0472">Membrane</keyword>
<dbReference type="Pfam" id="PF21082">
    <property type="entry name" value="MS_channel_3rd"/>
    <property type="match status" value="1"/>
</dbReference>
<feature type="transmembrane region" description="Helical" evidence="7">
    <location>
        <begin position="172"/>
        <end position="193"/>
    </location>
</feature>
<dbReference type="RefSeq" id="WP_011190203.1">
    <property type="nucleotide sequence ID" value="NC_006138.1"/>
</dbReference>
<dbReference type="PANTHER" id="PTHR30221:SF1">
    <property type="entry name" value="SMALL-CONDUCTANCE MECHANOSENSITIVE CHANNEL"/>
    <property type="match status" value="1"/>
</dbReference>
<keyword evidence="12" id="KW-1185">Reference proteome</keyword>
<evidence type="ECO:0000256" key="2">
    <source>
        <dbReference type="ARBA" id="ARBA00008017"/>
    </source>
</evidence>
<evidence type="ECO:0000259" key="10">
    <source>
        <dbReference type="Pfam" id="PF21082"/>
    </source>
</evidence>
<dbReference type="InterPro" id="IPR049278">
    <property type="entry name" value="MS_channel_C"/>
</dbReference>
<organism evidence="11 12">
    <name type="scientific">Desulfotalea psychrophila (strain LSv54 / DSM 12343)</name>
    <dbReference type="NCBI Taxonomy" id="177439"/>
    <lineage>
        <taxon>Bacteria</taxon>
        <taxon>Pseudomonadati</taxon>
        <taxon>Thermodesulfobacteriota</taxon>
        <taxon>Desulfobulbia</taxon>
        <taxon>Desulfobulbales</taxon>
        <taxon>Desulfocapsaceae</taxon>
        <taxon>Desulfotalea</taxon>
    </lineage>
</organism>
<dbReference type="Gene3D" id="1.10.287.1260">
    <property type="match status" value="1"/>
</dbReference>
<feature type="transmembrane region" description="Helical" evidence="7">
    <location>
        <begin position="54"/>
        <end position="79"/>
    </location>
</feature>
<evidence type="ECO:0000256" key="5">
    <source>
        <dbReference type="ARBA" id="ARBA00022989"/>
    </source>
</evidence>
<evidence type="ECO:0000259" key="9">
    <source>
        <dbReference type="Pfam" id="PF00924"/>
    </source>
</evidence>
<dbReference type="EMBL" id="CR522870">
    <property type="protein sequence ID" value="CAG37691.1"/>
    <property type="molecule type" value="Genomic_DNA"/>
</dbReference>